<dbReference type="EMBL" id="QJKJ01008789">
    <property type="protein sequence ID" value="RDX78668.1"/>
    <property type="molecule type" value="Genomic_DNA"/>
</dbReference>
<feature type="non-terminal residue" evidence="3">
    <location>
        <position position="268"/>
    </location>
</feature>
<proteinExistence type="predicted"/>
<sequence>SQNVGSFLLPRYISNAFTFKEAWEILVKTYGDGEKNKKDPRNGQFHEGLQGKDFKSVRGRQDIIKKLQHSLEAHEIRVNKRKKRNKSNTNQKHHDQASSETSEFNESSKGRRKDQAQKQGCNSKNNKEWQLDKRKVRCHNFQKLGYYARECWTREGVKNKHKIHANMVQDEGSNSDSEAMMLLATTCNEASNDTSWYLDLGRVCFANNMSLTVEGTTGKVVFRNKDGRETVIEEVLYVLGIKTNLLEFGLTTAKRICHENGGQMPHRT</sequence>
<evidence type="ECO:0000313" key="3">
    <source>
        <dbReference type="EMBL" id="RDX78668.1"/>
    </source>
</evidence>
<feature type="non-terminal residue" evidence="3">
    <location>
        <position position="1"/>
    </location>
</feature>
<name>A0A371FK22_MUCPR</name>
<dbReference type="Proteomes" id="UP000257109">
    <property type="component" value="Unassembled WGS sequence"/>
</dbReference>
<reference evidence="3" key="1">
    <citation type="submission" date="2018-05" db="EMBL/GenBank/DDBJ databases">
        <title>Draft genome of Mucuna pruriens seed.</title>
        <authorList>
            <person name="Nnadi N.E."/>
            <person name="Vos R."/>
            <person name="Hasami M.H."/>
            <person name="Devisetty U.K."/>
            <person name="Aguiy J.C."/>
        </authorList>
    </citation>
    <scope>NUCLEOTIDE SEQUENCE [LARGE SCALE GENOMIC DNA]</scope>
    <source>
        <strain evidence="3">JCA_2017</strain>
    </source>
</reference>
<dbReference type="OrthoDB" id="2783063at2759"/>
<evidence type="ECO:0000256" key="1">
    <source>
        <dbReference type="SAM" id="MobiDB-lite"/>
    </source>
</evidence>
<dbReference type="InterPro" id="IPR054722">
    <property type="entry name" value="PolX-like_BBD"/>
</dbReference>
<protein>
    <recommendedName>
        <fullName evidence="2">Retrovirus-related Pol polyprotein from transposon TNT 1-94-like beta-barrel domain-containing protein</fullName>
    </recommendedName>
</protein>
<keyword evidence="4" id="KW-1185">Reference proteome</keyword>
<evidence type="ECO:0000259" key="2">
    <source>
        <dbReference type="Pfam" id="PF22936"/>
    </source>
</evidence>
<dbReference type="AlphaFoldDB" id="A0A371FK22"/>
<feature type="region of interest" description="Disordered" evidence="1">
    <location>
        <begin position="74"/>
        <end position="128"/>
    </location>
</feature>
<evidence type="ECO:0000313" key="4">
    <source>
        <dbReference type="Proteomes" id="UP000257109"/>
    </source>
</evidence>
<feature type="compositionally biased region" description="Basic and acidic residues" evidence="1">
    <location>
        <begin position="106"/>
        <end position="116"/>
    </location>
</feature>
<feature type="region of interest" description="Disordered" evidence="1">
    <location>
        <begin position="32"/>
        <end position="52"/>
    </location>
</feature>
<feature type="compositionally biased region" description="Basic and acidic residues" evidence="1">
    <location>
        <begin position="32"/>
        <end position="41"/>
    </location>
</feature>
<dbReference type="Pfam" id="PF22936">
    <property type="entry name" value="Pol_BBD"/>
    <property type="match status" value="1"/>
</dbReference>
<gene>
    <name evidence="3" type="ORF">CR513_41018</name>
</gene>
<accession>A0A371FK22</accession>
<comment type="caution">
    <text evidence="3">The sequence shown here is derived from an EMBL/GenBank/DDBJ whole genome shotgun (WGS) entry which is preliminary data.</text>
</comment>
<organism evidence="3 4">
    <name type="scientific">Mucuna pruriens</name>
    <name type="common">Velvet bean</name>
    <name type="synonym">Dolichos pruriens</name>
    <dbReference type="NCBI Taxonomy" id="157652"/>
    <lineage>
        <taxon>Eukaryota</taxon>
        <taxon>Viridiplantae</taxon>
        <taxon>Streptophyta</taxon>
        <taxon>Embryophyta</taxon>
        <taxon>Tracheophyta</taxon>
        <taxon>Spermatophyta</taxon>
        <taxon>Magnoliopsida</taxon>
        <taxon>eudicotyledons</taxon>
        <taxon>Gunneridae</taxon>
        <taxon>Pentapetalae</taxon>
        <taxon>rosids</taxon>
        <taxon>fabids</taxon>
        <taxon>Fabales</taxon>
        <taxon>Fabaceae</taxon>
        <taxon>Papilionoideae</taxon>
        <taxon>50 kb inversion clade</taxon>
        <taxon>NPAAA clade</taxon>
        <taxon>indigoferoid/millettioid clade</taxon>
        <taxon>Phaseoleae</taxon>
        <taxon>Mucuna</taxon>
    </lineage>
</organism>
<feature type="domain" description="Retrovirus-related Pol polyprotein from transposon TNT 1-94-like beta-barrel" evidence="2">
    <location>
        <begin position="201"/>
        <end position="254"/>
    </location>
</feature>